<feature type="region of interest" description="Disordered" evidence="1">
    <location>
        <begin position="128"/>
        <end position="173"/>
    </location>
</feature>
<reference evidence="2 3" key="1">
    <citation type="submission" date="2024-11" db="EMBL/GenBank/DDBJ databases">
        <title>Chromosome-level genome assembly of the freshwater bivalve Anodonta woodiana.</title>
        <authorList>
            <person name="Chen X."/>
        </authorList>
    </citation>
    <scope>NUCLEOTIDE SEQUENCE [LARGE SCALE GENOMIC DNA]</scope>
    <source>
        <strain evidence="2">MN2024</strain>
        <tissue evidence="2">Gills</tissue>
    </source>
</reference>
<dbReference type="PANTHER" id="PTHR28366">
    <property type="entry name" value="CHROMOSOME 1 OPEN READING FRAME 131"/>
    <property type="match status" value="1"/>
</dbReference>
<dbReference type="Proteomes" id="UP001634394">
    <property type="component" value="Unassembled WGS sequence"/>
</dbReference>
<dbReference type="AlphaFoldDB" id="A0ABD3WDM4"/>
<keyword evidence="3" id="KW-1185">Reference proteome</keyword>
<comment type="caution">
    <text evidence="2">The sequence shown here is derived from an EMBL/GenBank/DDBJ whole genome shotgun (WGS) entry which is preliminary data.</text>
</comment>
<dbReference type="PANTHER" id="PTHR28366:SF1">
    <property type="entry name" value="CHROMOSOME 1 OPEN READING FRAME 131"/>
    <property type="match status" value="1"/>
</dbReference>
<sequence length="295" mass="33888">MNKTNKKFSLQSAVLKKLEEYGDSLLESEEYDKKKRKNKKANKTEAESEKDLHGSKLFPHAQSNTEKATNKRKKKQKKKAKNDVLDHSKEFSLGISPLSGVQKHLSALSVDLGLDEFKRQCIAKHEIQKSSGEGKCDTGPEIIVYSNPRKKKKPNPKEQEESLPSKNEADDNPDFDMLQARYEVRKFGIKGLQGNQKDEAMTSLLISLGAKPPKNTFFNYKEFQQMRKKNIEDEREKRDLERRLGYRVVNPNKGKKRPKTSDDIGIVDGQVGRYKNGIQYVRKEDLIGFTKQKQK</sequence>
<dbReference type="Pfam" id="PF15375">
    <property type="entry name" value="FSAF1"/>
    <property type="match status" value="1"/>
</dbReference>
<evidence type="ECO:0000313" key="3">
    <source>
        <dbReference type="Proteomes" id="UP001634394"/>
    </source>
</evidence>
<name>A0ABD3WDM4_SINWO</name>
<gene>
    <name evidence="2" type="ORF">ACJMK2_040006</name>
</gene>
<evidence type="ECO:0000256" key="1">
    <source>
        <dbReference type="SAM" id="MobiDB-lite"/>
    </source>
</evidence>
<dbReference type="InterPro" id="IPR052852">
    <property type="entry name" value="SSU_Processome_Comp"/>
</dbReference>
<dbReference type="EMBL" id="JBJQND010000007">
    <property type="protein sequence ID" value="KAL3872039.1"/>
    <property type="molecule type" value="Genomic_DNA"/>
</dbReference>
<feature type="compositionally biased region" description="Basic and acidic residues" evidence="1">
    <location>
        <begin position="128"/>
        <end position="138"/>
    </location>
</feature>
<accession>A0ABD3WDM4</accession>
<protein>
    <submittedName>
        <fullName evidence="2">Uncharacterized protein</fullName>
    </submittedName>
</protein>
<dbReference type="InterPro" id="IPR027973">
    <property type="entry name" value="FSAF1-like"/>
</dbReference>
<evidence type="ECO:0000313" key="2">
    <source>
        <dbReference type="EMBL" id="KAL3872039.1"/>
    </source>
</evidence>
<feature type="region of interest" description="Disordered" evidence="1">
    <location>
        <begin position="27"/>
        <end position="89"/>
    </location>
</feature>
<organism evidence="2 3">
    <name type="scientific">Sinanodonta woodiana</name>
    <name type="common">Chinese pond mussel</name>
    <name type="synonym">Anodonta woodiana</name>
    <dbReference type="NCBI Taxonomy" id="1069815"/>
    <lineage>
        <taxon>Eukaryota</taxon>
        <taxon>Metazoa</taxon>
        <taxon>Spiralia</taxon>
        <taxon>Lophotrochozoa</taxon>
        <taxon>Mollusca</taxon>
        <taxon>Bivalvia</taxon>
        <taxon>Autobranchia</taxon>
        <taxon>Heteroconchia</taxon>
        <taxon>Palaeoheterodonta</taxon>
        <taxon>Unionida</taxon>
        <taxon>Unionoidea</taxon>
        <taxon>Unionidae</taxon>
        <taxon>Unioninae</taxon>
        <taxon>Sinanodonta</taxon>
    </lineage>
</organism>
<feature type="compositionally biased region" description="Basic residues" evidence="1">
    <location>
        <begin position="70"/>
        <end position="80"/>
    </location>
</feature>
<proteinExistence type="predicted"/>
<feature type="compositionally biased region" description="Basic and acidic residues" evidence="1">
    <location>
        <begin position="42"/>
        <end position="54"/>
    </location>
</feature>